<protein>
    <submittedName>
        <fullName evidence="3">Uncharacterized protein</fullName>
    </submittedName>
</protein>
<sequence length="72" mass="8111">MKKHFASLLPFVYMSLLFSTPIEEEEEEETYTNVNNSSSSSSSSRSSTPSPHRPKCTTVLFGGNHKKSWVNK</sequence>
<comment type="caution">
    <text evidence="3">The sequence shown here is derived from an EMBL/GenBank/DDBJ whole genome shotgun (WGS) entry which is preliminary data.</text>
</comment>
<evidence type="ECO:0000313" key="4">
    <source>
        <dbReference type="Proteomes" id="UP001417504"/>
    </source>
</evidence>
<evidence type="ECO:0000256" key="1">
    <source>
        <dbReference type="SAM" id="MobiDB-lite"/>
    </source>
</evidence>
<name>A0AAP0I7D3_9MAGN</name>
<dbReference type="AlphaFoldDB" id="A0AAP0I7D3"/>
<dbReference type="Proteomes" id="UP001417504">
    <property type="component" value="Unassembled WGS sequence"/>
</dbReference>
<dbReference type="EMBL" id="JBBNAE010000007">
    <property type="protein sequence ID" value="KAK9110007.1"/>
    <property type="molecule type" value="Genomic_DNA"/>
</dbReference>
<proteinExistence type="predicted"/>
<organism evidence="3 4">
    <name type="scientific">Stephania japonica</name>
    <dbReference type="NCBI Taxonomy" id="461633"/>
    <lineage>
        <taxon>Eukaryota</taxon>
        <taxon>Viridiplantae</taxon>
        <taxon>Streptophyta</taxon>
        <taxon>Embryophyta</taxon>
        <taxon>Tracheophyta</taxon>
        <taxon>Spermatophyta</taxon>
        <taxon>Magnoliopsida</taxon>
        <taxon>Ranunculales</taxon>
        <taxon>Menispermaceae</taxon>
        <taxon>Menispermoideae</taxon>
        <taxon>Cissampelideae</taxon>
        <taxon>Stephania</taxon>
    </lineage>
</organism>
<gene>
    <name evidence="3" type="ORF">Sjap_018067</name>
</gene>
<reference evidence="3 4" key="1">
    <citation type="submission" date="2024-01" db="EMBL/GenBank/DDBJ databases">
        <title>Genome assemblies of Stephania.</title>
        <authorList>
            <person name="Yang L."/>
        </authorList>
    </citation>
    <scope>NUCLEOTIDE SEQUENCE [LARGE SCALE GENOMIC DNA]</scope>
    <source>
        <strain evidence="3">QJT</strain>
        <tissue evidence="3">Leaf</tissue>
    </source>
</reference>
<evidence type="ECO:0000313" key="3">
    <source>
        <dbReference type="EMBL" id="KAK9110007.1"/>
    </source>
</evidence>
<feature type="chain" id="PRO_5042895270" evidence="2">
    <location>
        <begin position="25"/>
        <end position="72"/>
    </location>
</feature>
<accession>A0AAP0I7D3</accession>
<feature type="region of interest" description="Disordered" evidence="1">
    <location>
        <begin position="27"/>
        <end position="72"/>
    </location>
</feature>
<keyword evidence="2" id="KW-0732">Signal</keyword>
<evidence type="ECO:0000256" key="2">
    <source>
        <dbReference type="SAM" id="SignalP"/>
    </source>
</evidence>
<keyword evidence="4" id="KW-1185">Reference proteome</keyword>
<feature type="compositionally biased region" description="Low complexity" evidence="1">
    <location>
        <begin position="31"/>
        <end position="50"/>
    </location>
</feature>
<feature type="signal peptide" evidence="2">
    <location>
        <begin position="1"/>
        <end position="24"/>
    </location>
</feature>